<accession>A0A1B1YAE1</accession>
<dbReference type="InterPro" id="IPR050809">
    <property type="entry name" value="UgpAE/MalFG_permease"/>
</dbReference>
<evidence type="ECO:0000313" key="9">
    <source>
        <dbReference type="EMBL" id="ANW97743.1"/>
    </source>
</evidence>
<dbReference type="PANTHER" id="PTHR43227:SF11">
    <property type="entry name" value="BLL4140 PROTEIN"/>
    <property type="match status" value="1"/>
</dbReference>
<dbReference type="InterPro" id="IPR035906">
    <property type="entry name" value="MetI-like_sf"/>
</dbReference>
<evidence type="ECO:0000256" key="1">
    <source>
        <dbReference type="ARBA" id="ARBA00004651"/>
    </source>
</evidence>
<evidence type="ECO:0000256" key="4">
    <source>
        <dbReference type="ARBA" id="ARBA00022692"/>
    </source>
</evidence>
<keyword evidence="2 7" id="KW-0813">Transport</keyword>
<evidence type="ECO:0000256" key="5">
    <source>
        <dbReference type="ARBA" id="ARBA00022989"/>
    </source>
</evidence>
<keyword evidence="5 7" id="KW-1133">Transmembrane helix</keyword>
<dbReference type="OrthoDB" id="384651at2"/>
<proteinExistence type="inferred from homology"/>
<evidence type="ECO:0000259" key="8">
    <source>
        <dbReference type="PROSITE" id="PS50928"/>
    </source>
</evidence>
<feature type="transmembrane region" description="Helical" evidence="7">
    <location>
        <begin position="28"/>
        <end position="49"/>
    </location>
</feature>
<feature type="transmembrane region" description="Helical" evidence="7">
    <location>
        <begin position="93"/>
        <end position="117"/>
    </location>
</feature>
<dbReference type="CDD" id="cd06261">
    <property type="entry name" value="TM_PBP2"/>
    <property type="match status" value="1"/>
</dbReference>
<dbReference type="Gene3D" id="1.10.3720.10">
    <property type="entry name" value="MetI-like"/>
    <property type="match status" value="1"/>
</dbReference>
<dbReference type="RefSeq" id="WP_015357932.1">
    <property type="nucleotide sequence ID" value="NZ_CP014672.1"/>
</dbReference>
<evidence type="ECO:0000313" key="10">
    <source>
        <dbReference type="Proteomes" id="UP000092971"/>
    </source>
</evidence>
<feature type="domain" description="ABC transmembrane type-1" evidence="8">
    <location>
        <begin position="89"/>
        <end position="304"/>
    </location>
</feature>
<feature type="transmembrane region" description="Helical" evidence="7">
    <location>
        <begin position="285"/>
        <end position="307"/>
    </location>
</feature>
<dbReference type="Proteomes" id="UP000092971">
    <property type="component" value="Chromosome"/>
</dbReference>
<comment type="similarity">
    <text evidence="7">Belongs to the binding-protein-dependent transport system permease family.</text>
</comment>
<feature type="transmembrane region" description="Helical" evidence="7">
    <location>
        <begin position="129"/>
        <end position="149"/>
    </location>
</feature>
<keyword evidence="3" id="KW-1003">Cell membrane</keyword>
<dbReference type="SUPFAM" id="SSF161098">
    <property type="entry name" value="MetI-like"/>
    <property type="match status" value="1"/>
</dbReference>
<reference evidence="9 10" key="1">
    <citation type="submission" date="2016-02" db="EMBL/GenBank/DDBJ databases">
        <title>Comparison of Clostridium stercorarium subspecies using comparative genomics and transcriptomics.</title>
        <authorList>
            <person name="Schellenberg J."/>
            <person name="Thallinger G."/>
            <person name="Levin D.B."/>
            <person name="Zhang X."/>
            <person name="Alvare G."/>
            <person name="Fristensky B."/>
            <person name="Sparling R."/>
        </authorList>
    </citation>
    <scope>NUCLEOTIDE SEQUENCE [LARGE SCALE GENOMIC DNA]</scope>
    <source>
        <strain evidence="9 10">DSM 2910</strain>
    </source>
</reference>
<dbReference type="AlphaFoldDB" id="A0A1B1YAE1"/>
<dbReference type="GO" id="GO:0055085">
    <property type="term" value="P:transmembrane transport"/>
    <property type="evidence" value="ECO:0007669"/>
    <property type="project" value="InterPro"/>
</dbReference>
<dbReference type="InterPro" id="IPR000515">
    <property type="entry name" value="MetI-like"/>
</dbReference>
<dbReference type="GO" id="GO:0005886">
    <property type="term" value="C:plasma membrane"/>
    <property type="evidence" value="ECO:0007669"/>
    <property type="project" value="UniProtKB-SubCell"/>
</dbReference>
<keyword evidence="6 7" id="KW-0472">Membrane</keyword>
<dbReference type="Pfam" id="PF00528">
    <property type="entry name" value="BPD_transp_1"/>
    <property type="match status" value="1"/>
</dbReference>
<keyword evidence="4 7" id="KW-0812">Transmembrane</keyword>
<dbReference type="PANTHER" id="PTHR43227">
    <property type="entry name" value="BLL4140 PROTEIN"/>
    <property type="match status" value="1"/>
</dbReference>
<feature type="transmembrane region" description="Helical" evidence="7">
    <location>
        <begin position="228"/>
        <end position="248"/>
    </location>
</feature>
<protein>
    <submittedName>
        <fullName evidence="9">Sugar ABC transporter permease</fullName>
    </submittedName>
</protein>
<dbReference type="PROSITE" id="PS50928">
    <property type="entry name" value="ABC_TM1"/>
    <property type="match status" value="1"/>
</dbReference>
<organism evidence="9 10">
    <name type="scientific">Thermoclostridium stercorarium subsp. thermolacticum DSM 2910</name>
    <dbReference type="NCBI Taxonomy" id="1121336"/>
    <lineage>
        <taxon>Bacteria</taxon>
        <taxon>Bacillati</taxon>
        <taxon>Bacillota</taxon>
        <taxon>Clostridia</taxon>
        <taxon>Eubacteriales</taxon>
        <taxon>Oscillospiraceae</taxon>
        <taxon>Thermoclostridium</taxon>
    </lineage>
</organism>
<evidence type="ECO:0000256" key="7">
    <source>
        <dbReference type="RuleBase" id="RU363032"/>
    </source>
</evidence>
<gene>
    <name evidence="9" type="ORF">CSTERTH_01195</name>
</gene>
<evidence type="ECO:0000256" key="3">
    <source>
        <dbReference type="ARBA" id="ARBA00022475"/>
    </source>
</evidence>
<comment type="subcellular location">
    <subcellularLocation>
        <location evidence="1 7">Cell membrane</location>
        <topology evidence="1 7">Multi-pass membrane protein</topology>
    </subcellularLocation>
</comment>
<evidence type="ECO:0000256" key="2">
    <source>
        <dbReference type="ARBA" id="ARBA00022448"/>
    </source>
</evidence>
<sequence>MEMKKASFKYYQKPGLTKRIGKAVKSDWQLYVLLLPALAFIFVFCYLPLYGVQIAFRDYKAVLGITGSPWVGLKNFKDFFNAYYFRRLLENTFLLNLYGLLWGFPVPIVLAILLNQIEWPRFRKFTQTVIYIPHFISTVVMAGILYLFLSPDSGIINTFIKAMGGNPIHFMIEPGWFRTLFIVSDIWQHAGWNTILYIAALTGIDPELYEAATIDGATKHQKIRYIDIPHLAPIVVMMLILSCGNLLVSNTDKALLMQTPGNMVKSDIIGVYVYQMGLTKAQFSYTAAIGLFINVINFIMIITVNWISKKLGDTSLF</sequence>
<name>A0A1B1YAE1_THEST</name>
<dbReference type="EMBL" id="CP014672">
    <property type="protein sequence ID" value="ANW97743.1"/>
    <property type="molecule type" value="Genomic_DNA"/>
</dbReference>
<evidence type="ECO:0000256" key="6">
    <source>
        <dbReference type="ARBA" id="ARBA00023136"/>
    </source>
</evidence>